<proteinExistence type="predicted"/>
<evidence type="ECO:0000256" key="1">
    <source>
        <dbReference type="SAM" id="MobiDB-lite"/>
    </source>
</evidence>
<sequence length="235" mass="26119">MNDMPDTDAASPKDPEPPKIRAEREESERQEKARRRRLLTLAEILGIVALIISAATLWNNVTMRRSQEQARETDQAETAKQQRAAAHEAALVSLDGTPRDGGRTLLLSDRADHSIQSARIIFPPALGIAGQDTLLEPKIESGWFADKLLALTDGGPDRIQGRLPVEIAASYWAGDAHRTDRAIYDIVFTTEGQVLRGRKLKLKGIVLRQRMSGDAGARLDRLWATERERLQALKD</sequence>
<comment type="caution">
    <text evidence="3">The sequence shown here is derived from an EMBL/GenBank/DDBJ whole genome shotgun (WGS) entry which is preliminary data.</text>
</comment>
<dbReference type="EMBL" id="JAHWZX010000006">
    <property type="protein sequence ID" value="MBW4330922.1"/>
    <property type="molecule type" value="Genomic_DNA"/>
</dbReference>
<organism evidence="3 4">
    <name type="scientific">Stakelama flava</name>
    <dbReference type="NCBI Taxonomy" id="2860338"/>
    <lineage>
        <taxon>Bacteria</taxon>
        <taxon>Pseudomonadati</taxon>
        <taxon>Pseudomonadota</taxon>
        <taxon>Alphaproteobacteria</taxon>
        <taxon>Sphingomonadales</taxon>
        <taxon>Sphingomonadaceae</taxon>
        <taxon>Stakelama</taxon>
    </lineage>
</organism>
<evidence type="ECO:0000313" key="4">
    <source>
        <dbReference type="Proteomes" id="UP001197214"/>
    </source>
</evidence>
<gene>
    <name evidence="3" type="ORF">KY084_08540</name>
</gene>
<keyword evidence="2" id="KW-1133">Transmembrane helix</keyword>
<dbReference type="RefSeq" id="WP_219238038.1">
    <property type="nucleotide sequence ID" value="NZ_JAHWZX010000006.1"/>
</dbReference>
<reference evidence="3 4" key="1">
    <citation type="submission" date="2021-07" db="EMBL/GenBank/DDBJ databases">
        <title>Stakelama flava sp. nov., a novel endophytic bacterium isolated from branch of Kandelia candel.</title>
        <authorList>
            <person name="Tuo L."/>
        </authorList>
    </citation>
    <scope>NUCLEOTIDE SEQUENCE [LARGE SCALE GENOMIC DNA]</scope>
    <source>
        <strain evidence="3 4">CBK3Z-3</strain>
    </source>
</reference>
<feature type="transmembrane region" description="Helical" evidence="2">
    <location>
        <begin position="38"/>
        <end position="58"/>
    </location>
</feature>
<protein>
    <submittedName>
        <fullName evidence="3">Uncharacterized protein</fullName>
    </submittedName>
</protein>
<name>A0ABS6XL37_9SPHN</name>
<evidence type="ECO:0000256" key="2">
    <source>
        <dbReference type="SAM" id="Phobius"/>
    </source>
</evidence>
<evidence type="ECO:0000313" key="3">
    <source>
        <dbReference type="EMBL" id="MBW4330922.1"/>
    </source>
</evidence>
<keyword evidence="2" id="KW-0812">Transmembrane</keyword>
<feature type="region of interest" description="Disordered" evidence="1">
    <location>
        <begin position="1"/>
        <end position="32"/>
    </location>
</feature>
<dbReference type="Proteomes" id="UP001197214">
    <property type="component" value="Unassembled WGS sequence"/>
</dbReference>
<keyword evidence="4" id="KW-1185">Reference proteome</keyword>
<accession>A0ABS6XL37</accession>
<keyword evidence="2" id="KW-0472">Membrane</keyword>
<feature type="compositionally biased region" description="Basic and acidic residues" evidence="1">
    <location>
        <begin position="11"/>
        <end position="31"/>
    </location>
</feature>